<dbReference type="InterPro" id="IPR015166">
    <property type="entry name" value="DUF1922"/>
</dbReference>
<dbReference type="Proteomes" id="UP000185744">
    <property type="component" value="Unassembled WGS sequence"/>
</dbReference>
<keyword evidence="3" id="KW-1185">Reference proteome</keyword>
<dbReference type="SUPFAM" id="SSF57821">
    <property type="entry name" value="Hypothetical protein MTH1184"/>
    <property type="match status" value="1"/>
</dbReference>
<dbReference type="EMBL" id="MSDW01000001">
    <property type="protein sequence ID" value="OKY78210.1"/>
    <property type="molecule type" value="Genomic_DNA"/>
</dbReference>
<evidence type="ECO:0000259" key="1">
    <source>
        <dbReference type="Pfam" id="PF09082"/>
    </source>
</evidence>
<gene>
    <name evidence="2" type="ORF">BTN85_0696</name>
</gene>
<sequence>MYVVFRCPNCKRYLFAAASNKTRKCPCNKKINLDSIKVIKKTKDKKKARKIVQKLQENEYGEPTFMKFN</sequence>
<evidence type="ECO:0000313" key="2">
    <source>
        <dbReference type="EMBL" id="OKY78210.1"/>
    </source>
</evidence>
<dbReference type="InParanoid" id="A0A1Q6DV00"/>
<reference evidence="2" key="1">
    <citation type="submission" date="2016-12" db="EMBL/GenBank/DDBJ databases">
        <title>Discovery of methanogenic haloarchaea.</title>
        <authorList>
            <person name="Sorokin D.Y."/>
            <person name="Makarova K.S."/>
            <person name="Abbas B."/>
            <person name="Ferrer M."/>
            <person name="Golyshin P.N."/>
        </authorList>
    </citation>
    <scope>NUCLEOTIDE SEQUENCE [LARGE SCALE GENOMIC DNA]</scope>
    <source>
        <strain evidence="2">HMET1</strain>
    </source>
</reference>
<name>A0A1Q6DV00_METT1</name>
<dbReference type="Gene3D" id="3.90.820.10">
    <property type="entry name" value="Structural Genomics, Unknown Function 30-nov-00 1gh9 Mol_id"/>
    <property type="match status" value="1"/>
</dbReference>
<dbReference type="AlphaFoldDB" id="A0A1Q6DV00"/>
<protein>
    <submittedName>
        <fullName evidence="2">Zinc finger protein</fullName>
    </submittedName>
</protein>
<evidence type="ECO:0000313" key="3">
    <source>
        <dbReference type="Proteomes" id="UP000185744"/>
    </source>
</evidence>
<accession>A0A1Q6DV00</accession>
<dbReference type="STRING" id="1903181.BTN85_0696"/>
<organism evidence="2 3">
    <name type="scientific">Methanohalarchaeum thermophilum</name>
    <dbReference type="NCBI Taxonomy" id="1903181"/>
    <lineage>
        <taxon>Archaea</taxon>
        <taxon>Methanobacteriati</taxon>
        <taxon>Methanobacteriota</taxon>
        <taxon>Methanonatronarchaeia</taxon>
        <taxon>Methanonatronarchaeales</taxon>
        <taxon>Methanonatronarchaeaceae</taxon>
        <taxon>Candidatus Methanohalarchaeum</taxon>
    </lineage>
</organism>
<proteinExistence type="predicted"/>
<dbReference type="Pfam" id="PF09082">
    <property type="entry name" value="DUF1922"/>
    <property type="match status" value="1"/>
</dbReference>
<feature type="domain" description="DUF1922" evidence="1">
    <location>
        <begin position="1"/>
        <end position="57"/>
    </location>
</feature>
<dbReference type="InterPro" id="IPR036304">
    <property type="entry name" value="MTH1184"/>
</dbReference>
<comment type="caution">
    <text evidence="2">The sequence shown here is derived from an EMBL/GenBank/DDBJ whole genome shotgun (WGS) entry which is preliminary data.</text>
</comment>